<dbReference type="AlphaFoldDB" id="A0A1G8VMS7"/>
<gene>
    <name evidence="2" type="ORF">SAMN04488540_111105</name>
</gene>
<dbReference type="EMBL" id="FNEM01000011">
    <property type="protein sequence ID" value="SDJ67378.1"/>
    <property type="molecule type" value="Genomic_DNA"/>
</dbReference>
<evidence type="ECO:0000259" key="1">
    <source>
        <dbReference type="Pfam" id="PF00027"/>
    </source>
</evidence>
<dbReference type="CDD" id="cd00038">
    <property type="entry name" value="CAP_ED"/>
    <property type="match status" value="1"/>
</dbReference>
<evidence type="ECO:0000313" key="3">
    <source>
        <dbReference type="Proteomes" id="UP000199527"/>
    </source>
</evidence>
<dbReference type="InterPro" id="IPR000595">
    <property type="entry name" value="cNMP-bd_dom"/>
</dbReference>
<dbReference type="InterPro" id="IPR018490">
    <property type="entry name" value="cNMP-bd_dom_sf"/>
</dbReference>
<accession>A0A1G8VMS7</accession>
<keyword evidence="2" id="KW-0808">Transferase</keyword>
<dbReference type="Pfam" id="PF00027">
    <property type="entry name" value="cNMP_binding"/>
    <property type="match status" value="1"/>
</dbReference>
<evidence type="ECO:0000313" key="2">
    <source>
        <dbReference type="EMBL" id="SDJ67378.1"/>
    </source>
</evidence>
<dbReference type="Gene3D" id="2.60.120.10">
    <property type="entry name" value="Jelly Rolls"/>
    <property type="match status" value="1"/>
</dbReference>
<dbReference type="InterPro" id="IPR014710">
    <property type="entry name" value="RmlC-like_jellyroll"/>
</dbReference>
<keyword evidence="2" id="KW-0418">Kinase</keyword>
<dbReference type="RefSeq" id="WP_245709945.1">
    <property type="nucleotide sequence ID" value="NZ_FNEM01000011.1"/>
</dbReference>
<protein>
    <submittedName>
        <fullName evidence="2">cAMP-binding domain of CRP or a regulatory subunit of cAMP-dependent protein kinases</fullName>
    </submittedName>
</protein>
<dbReference type="SUPFAM" id="SSF51206">
    <property type="entry name" value="cAMP-binding domain-like"/>
    <property type="match status" value="1"/>
</dbReference>
<sequence>MSTMLITQSPHTDFSSFATALGLSPSALQQGLARCQSLEIAAGRPLLAQGEAQQFGFFLMQGILRACHYSSGGEERCKEFYFPGELCFLYASWLDKSPALYQIETLTPAKLLKVPLSLLDQPDWQVLHLPLLRQQLLYKEQKEALFLLHSPEERYLALNRLWPHWHQVLSQAQLARYIGISPISLSRIKRRINLG</sequence>
<reference evidence="3" key="1">
    <citation type="submission" date="2016-10" db="EMBL/GenBank/DDBJ databases">
        <authorList>
            <person name="Varghese N."/>
            <person name="Submissions S."/>
        </authorList>
    </citation>
    <scope>NUCLEOTIDE SEQUENCE [LARGE SCALE GENOMIC DNA]</scope>
    <source>
        <strain evidence="3">DSM 23317</strain>
    </source>
</reference>
<feature type="domain" description="Cyclic nucleotide-binding" evidence="1">
    <location>
        <begin position="39"/>
        <end position="119"/>
    </location>
</feature>
<name>A0A1G8VMS7_9GAMM</name>
<proteinExistence type="predicted"/>
<dbReference type="Proteomes" id="UP000199527">
    <property type="component" value="Unassembled WGS sequence"/>
</dbReference>
<dbReference type="GO" id="GO:0016301">
    <property type="term" value="F:kinase activity"/>
    <property type="evidence" value="ECO:0007669"/>
    <property type="project" value="UniProtKB-KW"/>
</dbReference>
<keyword evidence="3" id="KW-1185">Reference proteome</keyword>
<organism evidence="2 3">
    <name type="scientific">Ferrimonas sediminum</name>
    <dbReference type="NCBI Taxonomy" id="718193"/>
    <lineage>
        <taxon>Bacteria</taxon>
        <taxon>Pseudomonadati</taxon>
        <taxon>Pseudomonadota</taxon>
        <taxon>Gammaproteobacteria</taxon>
        <taxon>Alteromonadales</taxon>
        <taxon>Ferrimonadaceae</taxon>
        <taxon>Ferrimonas</taxon>
    </lineage>
</organism>